<dbReference type="AlphaFoldDB" id="A0A839Q2U2"/>
<keyword evidence="4" id="KW-1185">Reference proteome</keyword>
<evidence type="ECO:0000313" key="3">
    <source>
        <dbReference type="EMBL" id="MBB2989733.1"/>
    </source>
</evidence>
<proteinExistence type="predicted"/>
<feature type="domain" description="DUF732" evidence="2">
    <location>
        <begin position="29"/>
        <end position="99"/>
    </location>
</feature>
<dbReference type="EMBL" id="JACHVU010000002">
    <property type="protein sequence ID" value="MBB2989733.1"/>
    <property type="molecule type" value="Genomic_DNA"/>
</dbReference>
<evidence type="ECO:0000259" key="2">
    <source>
        <dbReference type="Pfam" id="PF05305"/>
    </source>
</evidence>
<comment type="caution">
    <text evidence="3">The sequence shown here is derived from an EMBL/GenBank/DDBJ whole genome shotgun (WGS) entry which is preliminary data.</text>
</comment>
<protein>
    <recommendedName>
        <fullName evidence="2">DUF732 domain-containing protein</fullName>
    </recommendedName>
</protein>
<name>A0A839Q2U2_MYCIR</name>
<evidence type="ECO:0000313" key="4">
    <source>
        <dbReference type="Proteomes" id="UP000550501"/>
    </source>
</evidence>
<dbReference type="RefSeq" id="WP_183466999.1">
    <property type="nucleotide sequence ID" value="NZ_JACHVU010000002.1"/>
</dbReference>
<evidence type="ECO:0000256" key="1">
    <source>
        <dbReference type="SAM" id="SignalP"/>
    </source>
</evidence>
<keyword evidence="1" id="KW-0732">Signal</keyword>
<accession>A0A839Q2U2</accession>
<dbReference type="Pfam" id="PF05305">
    <property type="entry name" value="DUF732"/>
    <property type="match status" value="1"/>
</dbReference>
<dbReference type="Proteomes" id="UP000550501">
    <property type="component" value="Unassembled WGS sequence"/>
</dbReference>
<feature type="chain" id="PRO_5032611778" description="DUF732 domain-containing protein" evidence="1">
    <location>
        <begin position="29"/>
        <end position="106"/>
    </location>
</feature>
<sequence length="106" mass="10451">MTSLKIRLAGMTAVLGAAALMTAAPAAADDQMFLDVLDMMGVPAADPAAAVEMGHAVCAGLDQGQSLHVVADSIAAANGLTPEQSGMVVGASVAAYCDQHRALVGG</sequence>
<feature type="signal peptide" evidence="1">
    <location>
        <begin position="1"/>
        <end position="28"/>
    </location>
</feature>
<dbReference type="InterPro" id="IPR007969">
    <property type="entry name" value="DUF732"/>
</dbReference>
<reference evidence="3 4" key="1">
    <citation type="submission" date="2020-08" db="EMBL/GenBank/DDBJ databases">
        <title>The Agave Microbiome: Exploring the role of microbial communities in plant adaptations to desert environments.</title>
        <authorList>
            <person name="Partida-Martinez L.P."/>
        </authorList>
    </citation>
    <scope>NUCLEOTIDE SEQUENCE [LARGE SCALE GENOMIC DNA]</scope>
    <source>
        <strain evidence="3 4">AT2.18</strain>
    </source>
</reference>
<organism evidence="3 4">
    <name type="scientific">Mycolicibacterium iranicum</name>
    <name type="common">Mycobacterium iranicum</name>
    <dbReference type="NCBI Taxonomy" id="912594"/>
    <lineage>
        <taxon>Bacteria</taxon>
        <taxon>Bacillati</taxon>
        <taxon>Actinomycetota</taxon>
        <taxon>Actinomycetes</taxon>
        <taxon>Mycobacteriales</taxon>
        <taxon>Mycobacteriaceae</taxon>
        <taxon>Mycolicibacterium</taxon>
    </lineage>
</organism>
<gene>
    <name evidence="3" type="ORF">FHR72_001196</name>
</gene>